<protein>
    <submittedName>
        <fullName evidence="2">Uncharacterized protein</fullName>
    </submittedName>
</protein>
<name>A0ABR2WFH7_9FUNG</name>
<feature type="signal peptide" evidence="1">
    <location>
        <begin position="1"/>
        <end position="19"/>
    </location>
</feature>
<keyword evidence="3" id="KW-1185">Reference proteome</keyword>
<evidence type="ECO:0000313" key="2">
    <source>
        <dbReference type="EMBL" id="KAK9760258.1"/>
    </source>
</evidence>
<comment type="caution">
    <text evidence="2">The sequence shown here is derived from an EMBL/GenBank/DDBJ whole genome shotgun (WGS) entry which is preliminary data.</text>
</comment>
<evidence type="ECO:0000313" key="3">
    <source>
        <dbReference type="Proteomes" id="UP001479436"/>
    </source>
</evidence>
<accession>A0ABR2WFH7</accession>
<dbReference type="EMBL" id="JASJQH010002358">
    <property type="protein sequence ID" value="KAK9760258.1"/>
    <property type="molecule type" value="Genomic_DNA"/>
</dbReference>
<gene>
    <name evidence="2" type="ORF">K7432_015933</name>
</gene>
<proteinExistence type="predicted"/>
<sequence length="128" mass="13062">MKFFTVFVAIAFVISNVLAAPVPLDLAPVLGGVTHTAGGILAPVVGGLCDAAVATVKLDVAKVANVDAFVCLAKSQPVPPAIEQATREVSSNCNILKNSINALVSAPGLLEVRAVVCLPKVVVYVSLL</sequence>
<evidence type="ECO:0000256" key="1">
    <source>
        <dbReference type="SAM" id="SignalP"/>
    </source>
</evidence>
<dbReference type="Proteomes" id="UP001479436">
    <property type="component" value="Unassembled WGS sequence"/>
</dbReference>
<feature type="chain" id="PRO_5045948876" evidence="1">
    <location>
        <begin position="20"/>
        <end position="128"/>
    </location>
</feature>
<organism evidence="2 3">
    <name type="scientific">Basidiobolus ranarum</name>
    <dbReference type="NCBI Taxonomy" id="34480"/>
    <lineage>
        <taxon>Eukaryota</taxon>
        <taxon>Fungi</taxon>
        <taxon>Fungi incertae sedis</taxon>
        <taxon>Zoopagomycota</taxon>
        <taxon>Entomophthoromycotina</taxon>
        <taxon>Basidiobolomycetes</taxon>
        <taxon>Basidiobolales</taxon>
        <taxon>Basidiobolaceae</taxon>
        <taxon>Basidiobolus</taxon>
    </lineage>
</organism>
<reference evidence="2 3" key="1">
    <citation type="submission" date="2023-04" db="EMBL/GenBank/DDBJ databases">
        <title>Genome of Basidiobolus ranarum AG-B5.</title>
        <authorList>
            <person name="Stajich J.E."/>
            <person name="Carter-House D."/>
            <person name="Gryganskyi A."/>
        </authorList>
    </citation>
    <scope>NUCLEOTIDE SEQUENCE [LARGE SCALE GENOMIC DNA]</scope>
    <source>
        <strain evidence="2 3">AG-B5</strain>
    </source>
</reference>
<keyword evidence="1" id="KW-0732">Signal</keyword>